<dbReference type="AlphaFoldDB" id="A0A7D5ZDC0"/>
<dbReference type="SUPFAM" id="SSF51735">
    <property type="entry name" value="NAD(P)-binding Rossmann-fold domains"/>
    <property type="match status" value="1"/>
</dbReference>
<evidence type="ECO:0000259" key="2">
    <source>
        <dbReference type="Pfam" id="PF10728"/>
    </source>
</evidence>
<reference evidence="3 4" key="1">
    <citation type="journal article" date="2016" name="Int. J. Syst. Evol. Microbiol.">
        <title>Chitinibacter fontanus sp. nov., isolated from a spring.</title>
        <authorList>
            <person name="Sheu S.Y."/>
            <person name="Li Y.S."/>
            <person name="Young C.C."/>
            <person name="Chen W.M."/>
        </authorList>
    </citation>
    <scope>NUCLEOTIDE SEQUENCE [LARGE SCALE GENOMIC DNA]</scope>
    <source>
        <strain evidence="3 4">STM-7</strain>
    </source>
</reference>
<feature type="domain" description="DUF2520" evidence="2">
    <location>
        <begin position="137"/>
        <end position="263"/>
    </location>
</feature>
<dbReference type="Proteomes" id="UP000510822">
    <property type="component" value="Chromosome"/>
</dbReference>
<dbReference type="InterPro" id="IPR008927">
    <property type="entry name" value="6-PGluconate_DH-like_C_sf"/>
</dbReference>
<proteinExistence type="predicted"/>
<name>A0A7D5ZDC0_9NEIS</name>
<accession>A0A7D5ZDC0</accession>
<dbReference type="InterPro" id="IPR036291">
    <property type="entry name" value="NAD(P)-bd_dom_sf"/>
</dbReference>
<dbReference type="KEGG" id="cfon:HZU75_02010"/>
<gene>
    <name evidence="3" type="ORF">HZU75_02010</name>
</gene>
<evidence type="ECO:0000259" key="1">
    <source>
        <dbReference type="Pfam" id="PF10727"/>
    </source>
</evidence>
<feature type="domain" description="Putative oxidoreductase/dehydrogenase Rossmann-like" evidence="1">
    <location>
        <begin position="4"/>
        <end position="119"/>
    </location>
</feature>
<dbReference type="InterPro" id="IPR018931">
    <property type="entry name" value="DUF2520"/>
</dbReference>
<evidence type="ECO:0000313" key="3">
    <source>
        <dbReference type="EMBL" id="QLI80408.1"/>
    </source>
</evidence>
<dbReference type="Gene3D" id="3.40.50.720">
    <property type="entry name" value="NAD(P)-binding Rossmann-like Domain"/>
    <property type="match status" value="1"/>
</dbReference>
<dbReference type="Gene3D" id="1.10.1040.20">
    <property type="entry name" value="ProC-like, C-terminal domain"/>
    <property type="match status" value="1"/>
</dbReference>
<dbReference type="Pfam" id="PF10728">
    <property type="entry name" value="DUF2520"/>
    <property type="match status" value="1"/>
</dbReference>
<dbReference type="InterPro" id="IPR037108">
    <property type="entry name" value="TM1727-like_C_sf"/>
</dbReference>
<protein>
    <submittedName>
        <fullName evidence="3">DUF2520 domain-containing protein</fullName>
    </submittedName>
</protein>
<dbReference type="InterPro" id="IPR019665">
    <property type="entry name" value="OxRdtase/DH_put_Rossmann_dom"/>
</dbReference>
<dbReference type="PANTHER" id="PTHR40459:SF1">
    <property type="entry name" value="CONSERVED HYPOTHETICAL ALANINE AND LEUCINE RICH PROTEIN"/>
    <property type="match status" value="1"/>
</dbReference>
<sequence length="287" mass="29371">MKTVNLIGAGRLGKSIAKLLQATGEYCLAGIYSRSLASSTAAFEWIAAGEVVAQLGNLPAADLWLIAVPDGAIAGVAAELAELKLIKQGAVVFHASGALGAEQLALLKAQGARVASWHPAFSFADPVRAVSTFANTLCALEGDVHAVAVLNEMTAAIGGRPFVLSSEAGAKVAYHAALSMAANYLVTLSDLALQTTAQAGIAPEVAQQLVCSLMRQTLANVETIGPYAALTGPIVRGDASTVAQHLAVLPAAIALSYRALGVATVALAGERLRSPQAQTLSHLLRSE</sequence>
<organism evidence="3 4">
    <name type="scientific">Chitinibacter fontanus</name>
    <dbReference type="NCBI Taxonomy" id="1737446"/>
    <lineage>
        <taxon>Bacteria</taxon>
        <taxon>Pseudomonadati</taxon>
        <taxon>Pseudomonadota</taxon>
        <taxon>Betaproteobacteria</taxon>
        <taxon>Neisseriales</taxon>
        <taxon>Chitinibacteraceae</taxon>
        <taxon>Chitinibacter</taxon>
    </lineage>
</organism>
<dbReference type="Pfam" id="PF10727">
    <property type="entry name" value="Rossmann-like"/>
    <property type="match status" value="1"/>
</dbReference>
<evidence type="ECO:0000313" key="4">
    <source>
        <dbReference type="Proteomes" id="UP000510822"/>
    </source>
</evidence>
<dbReference type="RefSeq" id="WP_180307548.1">
    <property type="nucleotide sequence ID" value="NZ_CP058952.1"/>
</dbReference>
<dbReference type="EMBL" id="CP058952">
    <property type="protein sequence ID" value="QLI80408.1"/>
    <property type="molecule type" value="Genomic_DNA"/>
</dbReference>
<dbReference type="SUPFAM" id="SSF48179">
    <property type="entry name" value="6-phosphogluconate dehydrogenase C-terminal domain-like"/>
    <property type="match status" value="1"/>
</dbReference>
<dbReference type="PANTHER" id="PTHR40459">
    <property type="entry name" value="CONSERVED HYPOTHETICAL ALANINE AND LEUCINE RICH PROTEIN"/>
    <property type="match status" value="1"/>
</dbReference>
<keyword evidence="4" id="KW-1185">Reference proteome</keyword>